<dbReference type="PIRSF" id="PIRSF000350">
    <property type="entry name" value="Mercury_reductase_MerA"/>
    <property type="match status" value="1"/>
</dbReference>
<evidence type="ECO:0000256" key="5">
    <source>
        <dbReference type="ARBA" id="ARBA00022630"/>
    </source>
</evidence>
<feature type="active site" description="Proton acceptor" evidence="10">
    <location>
        <position position="436"/>
    </location>
</feature>
<dbReference type="Gene3D" id="3.30.390.30">
    <property type="match status" value="1"/>
</dbReference>
<dbReference type="InterPro" id="IPR001100">
    <property type="entry name" value="Pyr_nuc-diS_OxRdtase"/>
</dbReference>
<dbReference type="InterPro" id="IPR016156">
    <property type="entry name" value="FAD/NAD-linked_Rdtase_dimer_sf"/>
</dbReference>
<protein>
    <recommendedName>
        <fullName evidence="4 13">Dihydrolipoyl dehydrogenase</fullName>
        <ecNumber evidence="3 13">1.8.1.4</ecNumber>
    </recommendedName>
</protein>
<feature type="binding site" evidence="11">
    <location>
        <position position="52"/>
    </location>
    <ligand>
        <name>FAD</name>
        <dbReference type="ChEBI" id="CHEBI:57692"/>
    </ligand>
</feature>
<reference evidence="16 17" key="1">
    <citation type="submission" date="2020-08" db="EMBL/GenBank/DDBJ databases">
        <title>Genomic Encyclopedia of Archaeal and Bacterial Type Strains, Phase II (KMG-II): from individual species to whole genera.</title>
        <authorList>
            <person name="Goeker M."/>
        </authorList>
    </citation>
    <scope>NUCLEOTIDE SEQUENCE [LARGE SCALE GENOMIC DNA]</scope>
    <source>
        <strain evidence="16 17">DSM 23288</strain>
    </source>
</reference>
<evidence type="ECO:0000256" key="7">
    <source>
        <dbReference type="ARBA" id="ARBA00023002"/>
    </source>
</evidence>
<evidence type="ECO:0000259" key="15">
    <source>
        <dbReference type="Pfam" id="PF07992"/>
    </source>
</evidence>
<keyword evidence="13" id="KW-0676">Redox-active center</keyword>
<dbReference type="InterPro" id="IPR050151">
    <property type="entry name" value="Class-I_Pyr_Nuc-Dis_Oxidored"/>
</dbReference>
<evidence type="ECO:0000256" key="3">
    <source>
        <dbReference type="ARBA" id="ARBA00012608"/>
    </source>
</evidence>
<feature type="binding site" evidence="11">
    <location>
        <position position="262"/>
    </location>
    <ligand>
        <name>NAD(+)</name>
        <dbReference type="ChEBI" id="CHEBI:57540"/>
    </ligand>
</feature>
<dbReference type="FunFam" id="3.30.390.30:FF:000001">
    <property type="entry name" value="Dihydrolipoyl dehydrogenase"/>
    <property type="match status" value="1"/>
</dbReference>
<dbReference type="EMBL" id="JACHNU010000010">
    <property type="protein sequence ID" value="MBB4665014.1"/>
    <property type="molecule type" value="Genomic_DNA"/>
</dbReference>
<evidence type="ECO:0000256" key="10">
    <source>
        <dbReference type="PIRSR" id="PIRSR000350-2"/>
    </source>
</evidence>
<feature type="domain" description="FAD/NAD(P)-binding" evidence="15">
    <location>
        <begin position="6"/>
        <end position="318"/>
    </location>
</feature>
<sequence>MPETAYDCIVIGSGPGGYVAAIRAAQVGLRTAVVEKDQIGGRCLNYACIPAKVVLRSADILSEIDEAAEFGIAVEGRSVDFDKVQDRRKKVIRTMTGGVGGLFKKNKIDVIEGVGSVTADGNVVVGGTTYEATKGVILATGSVKRPIPGTTFEGRVIGTEEVYALPEQPKSLAVVGAGASGAEIASAFQRLGTDVMLFEALDRVLPTEDADISKLAERGLRKQGMKVFTRTLVENVEAGEKSVRFTYNGEPAEVDYLVIAAGRGADVEGLGLDEAGVKVDDRGLIEVDRAQRTSVKGVWAIGDIVPGPALAHKASEEGIIAAEDIAGMTTHPFEYVDVPRATFCTPNVASFGLTEAQAKEQGYDVVVGRVPYGAVGAGTVYGDRAGLIKLIGDKRYGELLGGHIIGAKATELIQELVNAKALEGGYPEVARIVHGHPTLSEGVMEAARDADGWLIHG</sequence>
<dbReference type="GO" id="GO:0004148">
    <property type="term" value="F:dihydrolipoyl dehydrogenase (NADH) activity"/>
    <property type="evidence" value="ECO:0007669"/>
    <property type="project" value="UniProtKB-EC"/>
</dbReference>
<evidence type="ECO:0000256" key="13">
    <source>
        <dbReference type="RuleBase" id="RU003692"/>
    </source>
</evidence>
<feature type="binding site" evidence="11">
    <location>
        <begin position="140"/>
        <end position="142"/>
    </location>
    <ligand>
        <name>FAD</name>
        <dbReference type="ChEBI" id="CHEBI:57692"/>
    </ligand>
</feature>
<dbReference type="Gene3D" id="3.50.50.60">
    <property type="entry name" value="FAD/NAD(P)-binding domain"/>
    <property type="match status" value="2"/>
</dbReference>
<dbReference type="GO" id="GO:0005737">
    <property type="term" value="C:cytoplasm"/>
    <property type="evidence" value="ECO:0007669"/>
    <property type="project" value="UniProtKB-SubCell"/>
</dbReference>
<proteinExistence type="inferred from homology"/>
<dbReference type="GO" id="GO:0006103">
    <property type="term" value="P:2-oxoglutarate metabolic process"/>
    <property type="evidence" value="ECO:0007669"/>
    <property type="project" value="TreeGrafter"/>
</dbReference>
<dbReference type="PANTHER" id="PTHR22912:SF217">
    <property type="entry name" value="DIHYDROLIPOYL DEHYDROGENASE"/>
    <property type="match status" value="1"/>
</dbReference>
<dbReference type="Pfam" id="PF07992">
    <property type="entry name" value="Pyr_redox_2"/>
    <property type="match status" value="1"/>
</dbReference>
<organism evidence="16 17">
    <name type="scientific">Conexibacter arvalis</name>
    <dbReference type="NCBI Taxonomy" id="912552"/>
    <lineage>
        <taxon>Bacteria</taxon>
        <taxon>Bacillati</taxon>
        <taxon>Actinomycetota</taxon>
        <taxon>Thermoleophilia</taxon>
        <taxon>Solirubrobacterales</taxon>
        <taxon>Conexibacteraceae</taxon>
        <taxon>Conexibacter</taxon>
    </lineage>
</organism>
<dbReference type="Pfam" id="PF02852">
    <property type="entry name" value="Pyr_redox_dim"/>
    <property type="match status" value="1"/>
</dbReference>
<evidence type="ECO:0000256" key="11">
    <source>
        <dbReference type="PIRSR" id="PIRSR000350-3"/>
    </source>
</evidence>
<feature type="binding site" evidence="11">
    <location>
        <begin position="176"/>
        <end position="183"/>
    </location>
    <ligand>
        <name>NAD(+)</name>
        <dbReference type="ChEBI" id="CHEBI:57540"/>
    </ligand>
</feature>
<feature type="binding site" evidence="11">
    <location>
        <position position="303"/>
    </location>
    <ligand>
        <name>FAD</name>
        <dbReference type="ChEBI" id="CHEBI:57692"/>
    </ligand>
</feature>
<evidence type="ECO:0000313" key="17">
    <source>
        <dbReference type="Proteomes" id="UP000585272"/>
    </source>
</evidence>
<dbReference type="SUPFAM" id="SSF55424">
    <property type="entry name" value="FAD/NAD-linked reductases, dimerisation (C-terminal) domain"/>
    <property type="match status" value="1"/>
</dbReference>
<name>A0A840ILZ7_9ACTN</name>
<evidence type="ECO:0000256" key="9">
    <source>
        <dbReference type="ARBA" id="ARBA00049187"/>
    </source>
</evidence>
<evidence type="ECO:0000313" key="16">
    <source>
        <dbReference type="EMBL" id="MBB4665014.1"/>
    </source>
</evidence>
<dbReference type="NCBIfam" id="TIGR01350">
    <property type="entry name" value="lipoamide_DH"/>
    <property type="match status" value="1"/>
</dbReference>
<dbReference type="PRINTS" id="PR00411">
    <property type="entry name" value="PNDRDTASEI"/>
</dbReference>
<comment type="similarity">
    <text evidence="2 13">Belongs to the class-I pyridine nucleotide-disulfide oxidoreductase family.</text>
</comment>
<feature type="domain" description="Pyridine nucleotide-disulphide oxidoreductase dimerisation" evidence="14">
    <location>
        <begin position="338"/>
        <end position="447"/>
    </location>
</feature>
<keyword evidence="11" id="KW-0547">Nucleotide-binding</keyword>
<comment type="subcellular location">
    <subcellularLocation>
        <location evidence="1">Cytoplasm</location>
    </subcellularLocation>
</comment>
<dbReference type="GO" id="GO:0050660">
    <property type="term" value="F:flavin adenine dinucleotide binding"/>
    <property type="evidence" value="ECO:0007669"/>
    <property type="project" value="InterPro"/>
</dbReference>
<evidence type="ECO:0000256" key="12">
    <source>
        <dbReference type="PIRSR" id="PIRSR000350-4"/>
    </source>
</evidence>
<dbReference type="SUPFAM" id="SSF51905">
    <property type="entry name" value="FAD/NAD(P)-binding domain"/>
    <property type="match status" value="1"/>
</dbReference>
<evidence type="ECO:0000256" key="2">
    <source>
        <dbReference type="ARBA" id="ARBA00007532"/>
    </source>
</evidence>
<accession>A0A840ILZ7</accession>
<dbReference type="AlphaFoldDB" id="A0A840ILZ7"/>
<dbReference type="PRINTS" id="PR00368">
    <property type="entry name" value="FADPNR"/>
</dbReference>
<evidence type="ECO:0000256" key="1">
    <source>
        <dbReference type="ARBA" id="ARBA00004496"/>
    </source>
</evidence>
<dbReference type="InterPro" id="IPR006258">
    <property type="entry name" value="Lipoamide_DH"/>
</dbReference>
<keyword evidence="17" id="KW-1185">Reference proteome</keyword>
<comment type="miscellaneous">
    <text evidence="13">The active site is a redox-active disulfide bond.</text>
</comment>
<evidence type="ECO:0000256" key="4">
    <source>
        <dbReference type="ARBA" id="ARBA00016961"/>
    </source>
</evidence>
<feature type="disulfide bond" description="Redox-active" evidence="12">
    <location>
        <begin position="43"/>
        <end position="48"/>
    </location>
</feature>
<comment type="caution">
    <text evidence="16">The sequence shown here is derived from an EMBL/GenBank/DDBJ whole genome shotgun (WGS) entry which is preliminary data.</text>
</comment>
<comment type="cofactor">
    <cofactor evidence="11 13">
        <name>FAD</name>
        <dbReference type="ChEBI" id="CHEBI:57692"/>
    </cofactor>
    <text evidence="11 13">Binds 1 FAD per subunit.</text>
</comment>
<feature type="binding site" evidence="11">
    <location>
        <position position="115"/>
    </location>
    <ligand>
        <name>FAD</name>
        <dbReference type="ChEBI" id="CHEBI:57692"/>
    </ligand>
</feature>
<evidence type="ECO:0000259" key="14">
    <source>
        <dbReference type="Pfam" id="PF02852"/>
    </source>
</evidence>
<dbReference type="InterPro" id="IPR036188">
    <property type="entry name" value="FAD/NAD-bd_sf"/>
</dbReference>
<dbReference type="Proteomes" id="UP000585272">
    <property type="component" value="Unassembled WGS sequence"/>
</dbReference>
<feature type="binding site" evidence="11">
    <location>
        <position position="199"/>
    </location>
    <ligand>
        <name>NAD(+)</name>
        <dbReference type="ChEBI" id="CHEBI:57540"/>
    </ligand>
</feature>
<dbReference type="InterPro" id="IPR004099">
    <property type="entry name" value="Pyr_nucl-diS_OxRdtase_dimer"/>
</dbReference>
<dbReference type="EC" id="1.8.1.4" evidence="3 13"/>
<keyword evidence="6 11" id="KW-0274">FAD</keyword>
<evidence type="ECO:0000256" key="8">
    <source>
        <dbReference type="ARBA" id="ARBA00023027"/>
    </source>
</evidence>
<evidence type="ECO:0000256" key="6">
    <source>
        <dbReference type="ARBA" id="ARBA00022827"/>
    </source>
</evidence>
<keyword evidence="5 13" id="KW-0285">Flavoprotein</keyword>
<keyword evidence="8 11" id="KW-0520">NAD</keyword>
<comment type="catalytic activity">
    <reaction evidence="9 13">
        <text>N(6)-[(R)-dihydrolipoyl]-L-lysyl-[protein] + NAD(+) = N(6)-[(R)-lipoyl]-L-lysyl-[protein] + NADH + H(+)</text>
        <dbReference type="Rhea" id="RHEA:15045"/>
        <dbReference type="Rhea" id="RHEA-COMP:10474"/>
        <dbReference type="Rhea" id="RHEA-COMP:10475"/>
        <dbReference type="ChEBI" id="CHEBI:15378"/>
        <dbReference type="ChEBI" id="CHEBI:57540"/>
        <dbReference type="ChEBI" id="CHEBI:57945"/>
        <dbReference type="ChEBI" id="CHEBI:83099"/>
        <dbReference type="ChEBI" id="CHEBI:83100"/>
        <dbReference type="EC" id="1.8.1.4"/>
    </reaction>
</comment>
<dbReference type="InterPro" id="IPR023753">
    <property type="entry name" value="FAD/NAD-binding_dom"/>
</dbReference>
<dbReference type="PANTHER" id="PTHR22912">
    <property type="entry name" value="DISULFIDE OXIDOREDUCTASE"/>
    <property type="match status" value="1"/>
</dbReference>
<gene>
    <name evidence="16" type="ORF">BDZ31_004633</name>
</gene>
<keyword evidence="7 13" id="KW-0560">Oxidoreductase</keyword>